<sequence>MFKRYALLLGLAALSLGSCQSNRLALAAHLSPLPTAASNDTTATAVVLMHDSQSPEPTAVTVSASEAEATSAKRLPGRRR</sequence>
<evidence type="ECO:0000313" key="4">
    <source>
        <dbReference type="Proteomes" id="UP000326380"/>
    </source>
</evidence>
<protein>
    <submittedName>
        <fullName evidence="3">Uncharacterized protein</fullName>
    </submittedName>
</protein>
<keyword evidence="2" id="KW-0732">Signal</keyword>
<dbReference type="PROSITE" id="PS51257">
    <property type="entry name" value="PROKAR_LIPOPROTEIN"/>
    <property type="match status" value="1"/>
</dbReference>
<dbReference type="RefSeq" id="WP_151078594.1">
    <property type="nucleotide sequence ID" value="NZ_CP047647.1"/>
</dbReference>
<feature type="region of interest" description="Disordered" evidence="1">
    <location>
        <begin position="52"/>
        <end position="80"/>
    </location>
</feature>
<dbReference type="EMBL" id="VTWU01000003">
    <property type="protein sequence ID" value="KAA9333173.1"/>
    <property type="molecule type" value="Genomic_DNA"/>
</dbReference>
<evidence type="ECO:0000256" key="2">
    <source>
        <dbReference type="SAM" id="SignalP"/>
    </source>
</evidence>
<name>A0A7L4ZY14_9BACT</name>
<evidence type="ECO:0000256" key="1">
    <source>
        <dbReference type="SAM" id="MobiDB-lite"/>
    </source>
</evidence>
<feature type="signal peptide" evidence="2">
    <location>
        <begin position="1"/>
        <end position="27"/>
    </location>
</feature>
<dbReference type="Proteomes" id="UP000326380">
    <property type="component" value="Unassembled WGS sequence"/>
</dbReference>
<comment type="caution">
    <text evidence="3">The sequence shown here is derived from an EMBL/GenBank/DDBJ whole genome shotgun (WGS) entry which is preliminary data.</text>
</comment>
<keyword evidence="4" id="KW-1185">Reference proteome</keyword>
<feature type="chain" id="PRO_5043557235" evidence="2">
    <location>
        <begin position="28"/>
        <end position="80"/>
    </location>
</feature>
<feature type="compositionally biased region" description="Low complexity" evidence="1">
    <location>
        <begin position="58"/>
        <end position="72"/>
    </location>
</feature>
<reference evidence="3 4" key="1">
    <citation type="submission" date="2019-09" db="EMBL/GenBank/DDBJ databases">
        <title>Genome sequence of Hymenobacter sp. M3.</title>
        <authorList>
            <person name="Srinivasan S."/>
        </authorList>
    </citation>
    <scope>NUCLEOTIDE SEQUENCE [LARGE SCALE GENOMIC DNA]</scope>
    <source>
        <strain evidence="3 4">M3</strain>
    </source>
</reference>
<accession>A0A7L4ZY14</accession>
<proteinExistence type="predicted"/>
<evidence type="ECO:0000313" key="3">
    <source>
        <dbReference type="EMBL" id="KAA9333173.1"/>
    </source>
</evidence>
<gene>
    <name evidence="3" type="ORF">F0P96_09340</name>
</gene>
<dbReference type="AlphaFoldDB" id="A0A7L4ZY14"/>
<organism evidence="3 4">
    <name type="scientific">Hymenobacter busanensis</name>
    <dbReference type="NCBI Taxonomy" id="2607656"/>
    <lineage>
        <taxon>Bacteria</taxon>
        <taxon>Pseudomonadati</taxon>
        <taxon>Bacteroidota</taxon>
        <taxon>Cytophagia</taxon>
        <taxon>Cytophagales</taxon>
        <taxon>Hymenobacteraceae</taxon>
        <taxon>Hymenobacter</taxon>
    </lineage>
</organism>